<protein>
    <submittedName>
        <fullName evidence="2">Uncharacterized protein</fullName>
    </submittedName>
</protein>
<name>A0A9D7AKX6_9GAMM</name>
<organism evidence="2 3">
    <name type="scientific">Limnobaculum xujianqingii</name>
    <dbReference type="NCBI Taxonomy" id="2738837"/>
    <lineage>
        <taxon>Bacteria</taxon>
        <taxon>Pseudomonadati</taxon>
        <taxon>Pseudomonadota</taxon>
        <taxon>Gammaproteobacteria</taxon>
        <taxon>Enterobacterales</taxon>
        <taxon>Budviciaceae</taxon>
        <taxon>Limnobaculum</taxon>
    </lineage>
</organism>
<accession>A0A9D7AKX6</accession>
<gene>
    <name evidence="2" type="ORF">I2492_15530</name>
    <name evidence="1" type="ORF">I2493_16470</name>
</gene>
<dbReference type="Proteomes" id="UP001296969">
    <property type="component" value="Unassembled WGS sequence"/>
</dbReference>
<evidence type="ECO:0000313" key="1">
    <source>
        <dbReference type="EMBL" id="MBK5074602.1"/>
    </source>
</evidence>
<evidence type="ECO:0000313" key="4">
    <source>
        <dbReference type="Proteomes" id="UP001296969"/>
    </source>
</evidence>
<dbReference type="EMBL" id="JADRCP010000005">
    <property type="protein sequence ID" value="MBK5177732.1"/>
    <property type="molecule type" value="Genomic_DNA"/>
</dbReference>
<evidence type="ECO:0000313" key="3">
    <source>
        <dbReference type="Proteomes" id="UP000807542"/>
    </source>
</evidence>
<comment type="caution">
    <text evidence="2">The sequence shown here is derived from an EMBL/GenBank/DDBJ whole genome shotgun (WGS) entry which is preliminary data.</text>
</comment>
<sequence length="120" mass="13218">MSSIGAIFNTAKATYWKAHAPDEYHKVSFDPPIIIMCDYGGDMSGRRTQNGAQGVGTEIVIKETIWTEFSTAKKGDYIMIGESTELDPTGVDGADEIVHVIRYADTFDRQADDYAIMTGE</sequence>
<evidence type="ECO:0000313" key="2">
    <source>
        <dbReference type="EMBL" id="MBK5177732.1"/>
    </source>
</evidence>
<reference evidence="2 4" key="1">
    <citation type="submission" date="2020-11" db="EMBL/GenBank/DDBJ databases">
        <title>Insectihabitans protaetiae gen. nov. sp. nov. and Insectihabitans allomyrinae sp. nov., isolated from larvae of Protaetia brevitarsis seulensis and Allomyrina dichotoma, respectively.</title>
        <authorList>
            <person name="Lee S.D."/>
            <person name="Byeon Y.-S."/>
            <person name="Kim S.-M."/>
            <person name="Yang H.L."/>
            <person name="Kim I.S."/>
        </authorList>
    </citation>
    <scope>NUCLEOTIDE SEQUENCE</scope>
    <source>
        <strain evidence="2">CWB-B4</strain>
        <strain evidence="1 4">CWB-B43</strain>
    </source>
</reference>
<dbReference type="RefSeq" id="WP_228399093.1">
    <property type="nucleotide sequence ID" value="NZ_JADRCP010000005.1"/>
</dbReference>
<dbReference type="AlphaFoldDB" id="A0A9D7AKX6"/>
<dbReference type="EMBL" id="JADRCQ010000005">
    <property type="protein sequence ID" value="MBK5074602.1"/>
    <property type="molecule type" value="Genomic_DNA"/>
</dbReference>
<dbReference type="Proteomes" id="UP000807542">
    <property type="component" value="Unassembled WGS sequence"/>
</dbReference>
<proteinExistence type="predicted"/>
<keyword evidence="4" id="KW-1185">Reference proteome</keyword>